<name>A0AC35TYG0_9BILA</name>
<protein>
    <submittedName>
        <fullName evidence="2">Alpha-glucosidase</fullName>
    </submittedName>
</protein>
<dbReference type="Proteomes" id="UP000095286">
    <property type="component" value="Unplaced"/>
</dbReference>
<organism evidence="1 2">
    <name type="scientific">Rhabditophanes sp. KR3021</name>
    <dbReference type="NCBI Taxonomy" id="114890"/>
    <lineage>
        <taxon>Eukaryota</taxon>
        <taxon>Metazoa</taxon>
        <taxon>Ecdysozoa</taxon>
        <taxon>Nematoda</taxon>
        <taxon>Chromadorea</taxon>
        <taxon>Rhabditida</taxon>
        <taxon>Tylenchina</taxon>
        <taxon>Panagrolaimomorpha</taxon>
        <taxon>Strongyloidoidea</taxon>
        <taxon>Alloionematidae</taxon>
        <taxon>Rhabditophanes</taxon>
    </lineage>
</organism>
<proteinExistence type="predicted"/>
<sequence length="651" mass="74271">MTSPYLYEKGKKTDSYIAAVEGDSLPTKEHILLQDFNDTPDIGDDFKTNKRTPSIKPKNGIVKDEERFGLTSDQVTDYREDTFWRVFRTFAHVLFWLLWICMLIGILVLILINPTCNGIKSEKEPEWFKKSLIYQMWTPSFRDSNGDGLGDLDGIKEKLANLERIGIDTIFPRPFLAFNKEDNEVTDYFNVSPDFGSLEDAQSLIEKVHASEMKIVIEIPIAVTSIKHIWFEKSSKGSSIENSTYSDYYYWKQNANLSPYATNFKDTNILYWHKKDTPNHPILNWKSSHLKEAMFEVFKFWISKGVDGFYLSSPKYISRSLDATKTDWDNIIDVLQELREIINDYVKETEAVKDKKIFIFTSADEMTEEEKKNIGVNGGLDALVNYELGKVEKDSSICYKMESSIAGCVNEILSDVLLFHNNNPDLVPVWEFGNPYIPRITTRVQSTVHSEILTMLQLMLPGSNLFYYGDIIGMRDFSGESLYSNNTQKAAMQWNDDINGGFSEARIPLVPVHADYAVTNWEKQKHQKSSPLKMFKRIAEIKRRVNAFKLGKAYVGAKIDNAFTLTRFDTKEDGKAKGSVYVCAANFGKKSVDLPLLEIPGATIDLLKESAIVALTTNAYDSYYIRQKVNLESGSLTIGPQQAIIFKFKIV</sequence>
<evidence type="ECO:0000313" key="2">
    <source>
        <dbReference type="WBParaSite" id="RSKR_0000573700.1"/>
    </source>
</evidence>
<accession>A0AC35TYG0</accession>
<evidence type="ECO:0000313" key="1">
    <source>
        <dbReference type="Proteomes" id="UP000095286"/>
    </source>
</evidence>
<dbReference type="WBParaSite" id="RSKR_0000573700.1">
    <property type="protein sequence ID" value="RSKR_0000573700.1"/>
    <property type="gene ID" value="RSKR_0000573700"/>
</dbReference>
<reference evidence="2" key="1">
    <citation type="submission" date="2016-11" db="UniProtKB">
        <authorList>
            <consortium name="WormBaseParasite"/>
        </authorList>
    </citation>
    <scope>IDENTIFICATION</scope>
    <source>
        <strain evidence="2">KR3021</strain>
    </source>
</reference>